<dbReference type="GO" id="GO:0070677">
    <property type="term" value="F:rRNA (cytosine-2'-O-)-methyltransferase activity"/>
    <property type="evidence" value="ECO:0007669"/>
    <property type="project" value="UniProtKB-UniRule"/>
</dbReference>
<dbReference type="KEGG" id="pabs:JIR001_00410"/>
<comment type="function">
    <text evidence="6">Catalyzes the 2'-O-methylation of the ribose of cytidine 1402 (C1402) in 16S rRNA.</text>
</comment>
<dbReference type="InterPro" id="IPR035996">
    <property type="entry name" value="4pyrrol_Methylase_sf"/>
</dbReference>
<proteinExistence type="inferred from homology"/>
<dbReference type="SUPFAM" id="SSF53790">
    <property type="entry name" value="Tetrapyrrole methylase"/>
    <property type="match status" value="1"/>
</dbReference>
<evidence type="ECO:0000256" key="5">
    <source>
        <dbReference type="ARBA" id="ARBA00022691"/>
    </source>
</evidence>
<evidence type="ECO:0000256" key="1">
    <source>
        <dbReference type="ARBA" id="ARBA00022490"/>
    </source>
</evidence>
<protein>
    <recommendedName>
        <fullName evidence="6">Ribosomal RNA small subunit methyltransferase I</fullName>
        <ecNumber evidence="6">2.1.1.198</ecNumber>
    </recommendedName>
    <alternativeName>
        <fullName evidence="6">16S rRNA 2'-O-ribose C1402 methyltransferase</fullName>
    </alternativeName>
    <alternativeName>
        <fullName evidence="6">rRNA (cytidine-2'-O-)-methyltransferase RsmI</fullName>
    </alternativeName>
</protein>
<evidence type="ECO:0000313" key="8">
    <source>
        <dbReference type="EMBL" id="BCU80258.1"/>
    </source>
</evidence>
<reference evidence="8" key="2">
    <citation type="journal article" date="2021" name="Microbiol. Resour. Announc.">
        <title>Complete Genome Sequence of Polycladomyces abyssicola JIR-001T, Isolated from Hemipelagic Sediment in Deep Seawater.</title>
        <authorList>
            <person name="Tsubouchi T."/>
            <person name="Kaneko Y."/>
        </authorList>
    </citation>
    <scope>NUCLEOTIDE SEQUENCE</scope>
    <source>
        <strain evidence="8">JIR-001</strain>
    </source>
</reference>
<evidence type="ECO:0000256" key="3">
    <source>
        <dbReference type="ARBA" id="ARBA00022603"/>
    </source>
</evidence>
<dbReference type="PANTHER" id="PTHR46111:SF1">
    <property type="entry name" value="RIBOSOMAL RNA SMALL SUBUNIT METHYLTRANSFERASE I"/>
    <property type="match status" value="1"/>
</dbReference>
<dbReference type="EC" id="2.1.1.198" evidence="6"/>
<keyword evidence="3 6" id="KW-0489">Methyltransferase</keyword>
<comment type="similarity">
    <text evidence="6">Belongs to the methyltransferase superfamily. RsmI family.</text>
</comment>
<dbReference type="InterPro" id="IPR014777">
    <property type="entry name" value="4pyrrole_Mease_sub1"/>
</dbReference>
<evidence type="ECO:0000256" key="4">
    <source>
        <dbReference type="ARBA" id="ARBA00022679"/>
    </source>
</evidence>
<dbReference type="InterPro" id="IPR000878">
    <property type="entry name" value="4pyrrol_Mease"/>
</dbReference>
<comment type="catalytic activity">
    <reaction evidence="6">
        <text>cytidine(1402) in 16S rRNA + S-adenosyl-L-methionine = 2'-O-methylcytidine(1402) in 16S rRNA + S-adenosyl-L-homocysteine + H(+)</text>
        <dbReference type="Rhea" id="RHEA:42924"/>
        <dbReference type="Rhea" id="RHEA-COMP:10285"/>
        <dbReference type="Rhea" id="RHEA-COMP:10286"/>
        <dbReference type="ChEBI" id="CHEBI:15378"/>
        <dbReference type="ChEBI" id="CHEBI:57856"/>
        <dbReference type="ChEBI" id="CHEBI:59789"/>
        <dbReference type="ChEBI" id="CHEBI:74495"/>
        <dbReference type="ChEBI" id="CHEBI:82748"/>
        <dbReference type="EC" id="2.1.1.198"/>
    </reaction>
</comment>
<dbReference type="FunFam" id="3.30.950.10:FF:000002">
    <property type="entry name" value="Ribosomal RNA small subunit methyltransferase I"/>
    <property type="match status" value="1"/>
</dbReference>
<dbReference type="Proteomes" id="UP000677436">
    <property type="component" value="Chromosome"/>
</dbReference>
<reference evidence="8" key="1">
    <citation type="journal article" date="2013" name="Int. J. Syst. Evol. Microbiol.">
        <title>Polycladomyces abyssicola gen. nov., sp. nov., a thermophilic filamentous bacterium isolated from hemipelagic sediment.</title>
        <authorList>
            <person name="Tsubouchi T."/>
            <person name="Shimane Y."/>
            <person name="Mori K."/>
            <person name="Usui K."/>
            <person name="Hiraki T."/>
            <person name="Tame A."/>
            <person name="Uematsu K."/>
            <person name="Maruyama T."/>
            <person name="Hatada Y."/>
        </authorList>
    </citation>
    <scope>NUCLEOTIDE SEQUENCE</scope>
    <source>
        <strain evidence="8">JIR-001</strain>
    </source>
</reference>
<accession>A0A8D5UDE6</accession>
<organism evidence="8 9">
    <name type="scientific">Polycladomyces abyssicola</name>
    <dbReference type="NCBI Taxonomy" id="1125966"/>
    <lineage>
        <taxon>Bacteria</taxon>
        <taxon>Bacillati</taxon>
        <taxon>Bacillota</taxon>
        <taxon>Bacilli</taxon>
        <taxon>Bacillales</taxon>
        <taxon>Thermoactinomycetaceae</taxon>
        <taxon>Polycladomyces</taxon>
    </lineage>
</organism>
<dbReference type="AlphaFoldDB" id="A0A8D5UDE6"/>
<feature type="domain" description="Tetrapyrrole methylase" evidence="7">
    <location>
        <begin position="14"/>
        <end position="211"/>
    </location>
</feature>
<evidence type="ECO:0000313" key="9">
    <source>
        <dbReference type="Proteomes" id="UP000677436"/>
    </source>
</evidence>
<dbReference type="Gene3D" id="3.40.1010.10">
    <property type="entry name" value="Cobalt-precorrin-4 Transmethylase, Domain 1"/>
    <property type="match status" value="1"/>
</dbReference>
<dbReference type="Pfam" id="PF00590">
    <property type="entry name" value="TP_methylase"/>
    <property type="match status" value="1"/>
</dbReference>
<dbReference type="FunFam" id="3.40.1010.10:FF:000007">
    <property type="entry name" value="Ribosomal RNA small subunit methyltransferase I"/>
    <property type="match status" value="1"/>
</dbReference>
<name>A0A8D5UDE6_9BACL</name>
<dbReference type="RefSeq" id="WP_212773668.1">
    <property type="nucleotide sequence ID" value="NZ_AP024601.1"/>
</dbReference>
<sequence>MQVQKSFDHTGGILYIVGTPIGNLDDWTPRAKNAFETADVIAAEDTRHTQKLLNRFGIRKPLISYHEHNRHTREKELIDRLKQGETVALVSDAGMPGISDPGEELIRSAIACDIPVIPVPGPNAAVTALVASGLPPQPFLFLGFLPRNTREREEVCRRWRRVEATLVCYEAPHRLKAMLQTVLEVMGDRRVALARELTKRHEEWLRGTVSECLQWLEDHPPRGEYTVVIAGWEGETPSMDDSEETAWWQSLTVIEHVKHYLAQGETKKVAIQRTAQDRGLPKREVYNLYHREQD</sequence>
<dbReference type="CDD" id="cd11648">
    <property type="entry name" value="RsmI"/>
    <property type="match status" value="1"/>
</dbReference>
<dbReference type="NCBIfam" id="TIGR00096">
    <property type="entry name" value="16S rRNA (cytidine(1402)-2'-O)-methyltransferase"/>
    <property type="match status" value="1"/>
</dbReference>
<comment type="subcellular location">
    <subcellularLocation>
        <location evidence="6">Cytoplasm</location>
    </subcellularLocation>
</comment>
<dbReference type="Gene3D" id="3.30.950.10">
    <property type="entry name" value="Methyltransferase, Cobalt-precorrin-4 Transmethylase, Domain 2"/>
    <property type="match status" value="1"/>
</dbReference>
<keyword evidence="2 6" id="KW-0698">rRNA processing</keyword>
<dbReference type="HAMAP" id="MF_01877">
    <property type="entry name" value="16SrRNA_methyltr_I"/>
    <property type="match status" value="1"/>
</dbReference>
<dbReference type="EMBL" id="AP024601">
    <property type="protein sequence ID" value="BCU80258.1"/>
    <property type="molecule type" value="Genomic_DNA"/>
</dbReference>
<keyword evidence="4 6" id="KW-0808">Transferase</keyword>
<keyword evidence="5 6" id="KW-0949">S-adenosyl-L-methionine</keyword>
<gene>
    <name evidence="6 8" type="primary">rsmI</name>
    <name evidence="8" type="ORF">JIR001_00410</name>
</gene>
<dbReference type="InterPro" id="IPR008189">
    <property type="entry name" value="rRNA_ssu_MeTfrase_I"/>
</dbReference>
<dbReference type="PIRSF" id="PIRSF005917">
    <property type="entry name" value="MTase_YraL"/>
    <property type="match status" value="1"/>
</dbReference>
<evidence type="ECO:0000256" key="6">
    <source>
        <dbReference type="HAMAP-Rule" id="MF_01877"/>
    </source>
</evidence>
<dbReference type="InterPro" id="IPR018063">
    <property type="entry name" value="SAM_MeTrfase_RsmI_CS"/>
</dbReference>
<dbReference type="PROSITE" id="PS01296">
    <property type="entry name" value="RSMI"/>
    <property type="match status" value="1"/>
</dbReference>
<keyword evidence="1 6" id="KW-0963">Cytoplasm</keyword>
<evidence type="ECO:0000256" key="2">
    <source>
        <dbReference type="ARBA" id="ARBA00022552"/>
    </source>
</evidence>
<evidence type="ECO:0000259" key="7">
    <source>
        <dbReference type="Pfam" id="PF00590"/>
    </source>
</evidence>
<dbReference type="PANTHER" id="PTHR46111">
    <property type="entry name" value="RIBOSOMAL RNA SMALL SUBUNIT METHYLTRANSFERASE I"/>
    <property type="match status" value="1"/>
</dbReference>
<dbReference type="InterPro" id="IPR014776">
    <property type="entry name" value="4pyrrole_Mease_sub2"/>
</dbReference>
<dbReference type="GO" id="GO:0005737">
    <property type="term" value="C:cytoplasm"/>
    <property type="evidence" value="ECO:0007669"/>
    <property type="project" value="UniProtKB-SubCell"/>
</dbReference>
<keyword evidence="9" id="KW-1185">Reference proteome</keyword>